<comment type="caution">
    <text evidence="1">The sequence shown here is derived from an EMBL/GenBank/DDBJ whole genome shotgun (WGS) entry which is preliminary data.</text>
</comment>
<reference evidence="1 2" key="1">
    <citation type="submission" date="2018-03" db="EMBL/GenBank/DDBJ databases">
        <authorList>
            <person name="Nguyen K."/>
            <person name="Fouts D."/>
            <person name="Sutton G."/>
        </authorList>
    </citation>
    <scope>NUCLEOTIDE SEQUENCE [LARGE SCALE GENOMIC DNA]</scope>
    <source>
        <strain evidence="1 2">AU17135</strain>
    </source>
</reference>
<organism evidence="1 2">
    <name type="scientific">Burkholderia multivorans</name>
    <dbReference type="NCBI Taxonomy" id="87883"/>
    <lineage>
        <taxon>Bacteria</taxon>
        <taxon>Pseudomonadati</taxon>
        <taxon>Pseudomonadota</taxon>
        <taxon>Betaproteobacteria</taxon>
        <taxon>Burkholderiales</taxon>
        <taxon>Burkholderiaceae</taxon>
        <taxon>Burkholderia</taxon>
        <taxon>Burkholderia cepacia complex</taxon>
    </lineage>
</organism>
<dbReference type="AlphaFoldDB" id="A0A8E2RVJ1"/>
<name>A0A8E2RVJ1_9BURK</name>
<evidence type="ECO:0000313" key="1">
    <source>
        <dbReference type="EMBL" id="PRF22531.1"/>
    </source>
</evidence>
<protein>
    <submittedName>
        <fullName evidence="1">Uncharacterized protein</fullName>
    </submittedName>
</protein>
<proteinExistence type="predicted"/>
<evidence type="ECO:0000313" key="2">
    <source>
        <dbReference type="Proteomes" id="UP000237686"/>
    </source>
</evidence>
<accession>A0A8E2RVJ1</accession>
<dbReference type="Proteomes" id="UP000237686">
    <property type="component" value="Unassembled WGS sequence"/>
</dbReference>
<dbReference type="EMBL" id="PVFZ01000041">
    <property type="protein sequence ID" value="PRF22531.1"/>
    <property type="molecule type" value="Genomic_DNA"/>
</dbReference>
<sequence length="59" mass="6742">MDSGSVFEMDVETIRVVIVSMYLKMIRTSMFGSIWNTAQRENSTCNDCRPHAGMGPRKR</sequence>
<gene>
    <name evidence="1" type="ORF">C6P98_15535</name>
</gene>